<reference evidence="7" key="1">
    <citation type="journal article" date="2011" name="Genome Res.">
        <title>Phylogeny-wide analysis of social amoeba genomes highlights ancient origins for complex intercellular communication.</title>
        <authorList>
            <person name="Heidel A.J."/>
            <person name="Lawal H.M."/>
            <person name="Felder M."/>
            <person name="Schilde C."/>
            <person name="Helps N.R."/>
            <person name="Tunggal B."/>
            <person name="Rivero F."/>
            <person name="John U."/>
            <person name="Schleicher M."/>
            <person name="Eichinger L."/>
            <person name="Platzer M."/>
            <person name="Noegel A.A."/>
            <person name="Schaap P."/>
            <person name="Gloeckner G."/>
        </authorList>
    </citation>
    <scope>NUCLEOTIDE SEQUENCE [LARGE SCALE GENOMIC DNA]</scope>
    <source>
        <strain evidence="7">SH3</strain>
    </source>
</reference>
<evidence type="ECO:0000259" key="4">
    <source>
        <dbReference type="SMART" id="SM00645"/>
    </source>
</evidence>
<sequence>MKSIIIAILFLVALAAARKLSPEEIQFRDFQVKYNKVYGSHEFSQKFVTFKDNLNRIDTLNANAAASGSDTKFGVNEFADLSVQEFRKFYMNAVPASVPSDAQVAGDYSDETLASIPSSFDWRTKGAVTPVKNQGQCGSCWSFSTTGNVEGQWFLAGNTLTGLSEQNLVDCDHHCMTYDGQQSCDDGCNGGLQPNAFQYIIGNGGIDTETSYPYLAVAQDKCQFKASNIGAKISNWQMLSTNETQIAAYLALNGPVSIAADAAEWQFYIGGVFDLPCGKALDHGILIVGYDTETNIFGHAKPYWWVKNSWGASWGEQGYLKVLRGAGECGLNTFVSTSCVGDCPAAF</sequence>
<dbReference type="InterPro" id="IPR039417">
    <property type="entry name" value="Peptidase_C1A_papain-like"/>
</dbReference>
<protein>
    <submittedName>
        <fullName evidence="6">Cysteine protease</fullName>
    </submittedName>
</protein>
<dbReference type="CDD" id="cd02248">
    <property type="entry name" value="Peptidase_C1A"/>
    <property type="match status" value="1"/>
</dbReference>
<dbReference type="Gene3D" id="3.90.70.10">
    <property type="entry name" value="Cysteine proteinases"/>
    <property type="match status" value="1"/>
</dbReference>
<dbReference type="SMART" id="SM00645">
    <property type="entry name" value="Pept_C1"/>
    <property type="match status" value="1"/>
</dbReference>
<keyword evidence="2" id="KW-1015">Disulfide bond</keyword>
<dbReference type="SMART" id="SM00848">
    <property type="entry name" value="Inhibitor_I29"/>
    <property type="match status" value="1"/>
</dbReference>
<dbReference type="OrthoDB" id="387093at2759"/>
<dbReference type="Proteomes" id="UP000007797">
    <property type="component" value="Unassembled WGS sequence"/>
</dbReference>
<feature type="domain" description="Cathepsin propeptide inhibitor" evidence="5">
    <location>
        <begin position="27"/>
        <end position="86"/>
    </location>
</feature>
<evidence type="ECO:0000256" key="1">
    <source>
        <dbReference type="ARBA" id="ARBA00008455"/>
    </source>
</evidence>
<dbReference type="FunFam" id="3.90.70.10:FF:000103">
    <property type="entry name" value="Hypothetical LOC496748"/>
    <property type="match status" value="1"/>
</dbReference>
<evidence type="ECO:0000256" key="3">
    <source>
        <dbReference type="SAM" id="SignalP"/>
    </source>
</evidence>
<dbReference type="InterPro" id="IPR013128">
    <property type="entry name" value="Peptidase_C1A"/>
</dbReference>
<dbReference type="InterPro" id="IPR038765">
    <property type="entry name" value="Papain-like_cys_pep_sf"/>
</dbReference>
<keyword evidence="7" id="KW-1185">Reference proteome</keyword>
<evidence type="ECO:0000259" key="5">
    <source>
        <dbReference type="SMART" id="SM00848"/>
    </source>
</evidence>
<feature type="signal peptide" evidence="3">
    <location>
        <begin position="1"/>
        <end position="17"/>
    </location>
</feature>
<dbReference type="InterPro" id="IPR000169">
    <property type="entry name" value="Pept_cys_AS"/>
</dbReference>
<dbReference type="PANTHER" id="PTHR12411">
    <property type="entry name" value="CYSTEINE PROTEASE FAMILY C1-RELATED"/>
    <property type="match status" value="1"/>
</dbReference>
<dbReference type="Pfam" id="PF00112">
    <property type="entry name" value="Peptidase_C1"/>
    <property type="match status" value="1"/>
</dbReference>
<dbReference type="GO" id="GO:0008234">
    <property type="term" value="F:cysteine-type peptidase activity"/>
    <property type="evidence" value="ECO:0007669"/>
    <property type="project" value="InterPro"/>
</dbReference>
<comment type="similarity">
    <text evidence="1">Belongs to the peptidase C1 family.</text>
</comment>
<dbReference type="OMA" id="AKPPYWI"/>
<keyword evidence="6" id="KW-0378">Hydrolase</keyword>
<dbReference type="GeneID" id="14867468"/>
<gene>
    <name evidence="6" type="ORF">DFA_10113</name>
</gene>
<dbReference type="AlphaFoldDB" id="F4Q9B0"/>
<keyword evidence="3" id="KW-0732">Signal</keyword>
<accession>F4Q9B0</accession>
<name>F4Q9B0_CACFS</name>
<dbReference type="STRING" id="1054147.F4Q9B0"/>
<evidence type="ECO:0000313" key="7">
    <source>
        <dbReference type="Proteomes" id="UP000007797"/>
    </source>
</evidence>
<dbReference type="SUPFAM" id="SSF54001">
    <property type="entry name" value="Cysteine proteinases"/>
    <property type="match status" value="1"/>
</dbReference>
<dbReference type="PRINTS" id="PR00705">
    <property type="entry name" value="PAPAIN"/>
</dbReference>
<dbReference type="InterPro" id="IPR013201">
    <property type="entry name" value="Prot_inhib_I29"/>
</dbReference>
<feature type="chain" id="PRO_5018738219" evidence="3">
    <location>
        <begin position="18"/>
        <end position="347"/>
    </location>
</feature>
<feature type="domain" description="Peptidase C1A papain C-terminal" evidence="4">
    <location>
        <begin position="116"/>
        <end position="339"/>
    </location>
</feature>
<dbReference type="KEGG" id="dfa:DFA_10113"/>
<evidence type="ECO:0000313" key="6">
    <source>
        <dbReference type="EMBL" id="EGG15279.1"/>
    </source>
</evidence>
<keyword evidence="6" id="KW-0645">Protease</keyword>
<proteinExistence type="inferred from homology"/>
<dbReference type="InterPro" id="IPR000668">
    <property type="entry name" value="Peptidase_C1A_C"/>
</dbReference>
<dbReference type="MEROPS" id="C01.022"/>
<dbReference type="EMBL" id="GL883026">
    <property type="protein sequence ID" value="EGG15279.1"/>
    <property type="molecule type" value="Genomic_DNA"/>
</dbReference>
<evidence type="ECO:0000256" key="2">
    <source>
        <dbReference type="ARBA" id="ARBA00023157"/>
    </source>
</evidence>
<dbReference type="PROSITE" id="PS00639">
    <property type="entry name" value="THIOL_PROTEASE_HIS"/>
    <property type="match status" value="1"/>
</dbReference>
<organism evidence="6 7">
    <name type="scientific">Cavenderia fasciculata</name>
    <name type="common">Slime mold</name>
    <name type="synonym">Dictyostelium fasciculatum</name>
    <dbReference type="NCBI Taxonomy" id="261658"/>
    <lineage>
        <taxon>Eukaryota</taxon>
        <taxon>Amoebozoa</taxon>
        <taxon>Evosea</taxon>
        <taxon>Eumycetozoa</taxon>
        <taxon>Dictyostelia</taxon>
        <taxon>Acytosteliales</taxon>
        <taxon>Cavenderiaceae</taxon>
        <taxon>Cavenderia</taxon>
    </lineage>
</organism>
<dbReference type="Pfam" id="PF08246">
    <property type="entry name" value="Inhibitor_I29"/>
    <property type="match status" value="1"/>
</dbReference>
<dbReference type="GO" id="GO:0006508">
    <property type="term" value="P:proteolysis"/>
    <property type="evidence" value="ECO:0007669"/>
    <property type="project" value="UniProtKB-KW"/>
</dbReference>
<dbReference type="RefSeq" id="XP_004351999.1">
    <property type="nucleotide sequence ID" value="XM_004351947.1"/>
</dbReference>
<dbReference type="InterPro" id="IPR025660">
    <property type="entry name" value="Pept_his_AS"/>
</dbReference>
<dbReference type="PROSITE" id="PS00139">
    <property type="entry name" value="THIOL_PROTEASE_CYS"/>
    <property type="match status" value="1"/>
</dbReference>